<keyword evidence="4" id="KW-0732">Signal</keyword>
<dbReference type="Gene3D" id="3.30.420.10">
    <property type="entry name" value="Ribonuclease H-like superfamily/Ribonuclease H"/>
    <property type="match status" value="1"/>
</dbReference>
<dbReference type="InterPro" id="IPR001584">
    <property type="entry name" value="Integrase_cat-core"/>
</dbReference>
<evidence type="ECO:0000259" key="9">
    <source>
        <dbReference type="PROSITE" id="PS50994"/>
    </source>
</evidence>
<evidence type="ECO:0000256" key="3">
    <source>
        <dbReference type="ARBA" id="ARBA00022723"/>
    </source>
</evidence>
<evidence type="ECO:0000256" key="4">
    <source>
        <dbReference type="ARBA" id="ARBA00022729"/>
    </source>
</evidence>
<comment type="subcellular location">
    <subcellularLocation>
        <location evidence="1">Membrane</location>
    </subcellularLocation>
</comment>
<feature type="region of interest" description="Disordered" evidence="8">
    <location>
        <begin position="478"/>
        <end position="531"/>
    </location>
</feature>
<comment type="caution">
    <text evidence="10">The sequence shown here is derived from an EMBL/GenBank/DDBJ whole genome shotgun (WGS) entry which is preliminary data.</text>
</comment>
<gene>
    <name evidence="10" type="ORF">E3N88_13187</name>
</gene>
<dbReference type="Pfam" id="PF00560">
    <property type="entry name" value="LRR_1"/>
    <property type="match status" value="3"/>
</dbReference>
<dbReference type="OrthoDB" id="687555at2759"/>
<evidence type="ECO:0000256" key="8">
    <source>
        <dbReference type="SAM" id="MobiDB-lite"/>
    </source>
</evidence>
<dbReference type="GO" id="GO:0016020">
    <property type="term" value="C:membrane"/>
    <property type="evidence" value="ECO:0007669"/>
    <property type="project" value="UniProtKB-SubCell"/>
</dbReference>
<evidence type="ECO:0000256" key="7">
    <source>
        <dbReference type="ARBA" id="ARBA00023136"/>
    </source>
</evidence>
<dbReference type="SUPFAM" id="SSF53098">
    <property type="entry name" value="Ribonuclease H-like"/>
    <property type="match status" value="1"/>
</dbReference>
<dbReference type="EMBL" id="SZYD01000006">
    <property type="protein sequence ID" value="KAD5961714.1"/>
    <property type="molecule type" value="Genomic_DNA"/>
</dbReference>
<reference evidence="10 11" key="1">
    <citation type="submission" date="2019-05" db="EMBL/GenBank/DDBJ databases">
        <title>Mikania micrantha, genome provides insights into the molecular mechanism of rapid growth.</title>
        <authorList>
            <person name="Liu B."/>
        </authorList>
    </citation>
    <scope>NUCLEOTIDE SEQUENCE [LARGE SCALE GENOMIC DNA]</scope>
    <source>
        <strain evidence="10">NLD-2019</strain>
        <tissue evidence="10">Leaf</tissue>
    </source>
</reference>
<protein>
    <recommendedName>
        <fullName evidence="9">Integrase catalytic domain-containing protein</fullName>
    </recommendedName>
</protein>
<keyword evidence="7" id="KW-0472">Membrane</keyword>
<evidence type="ECO:0000313" key="11">
    <source>
        <dbReference type="Proteomes" id="UP000326396"/>
    </source>
</evidence>
<dbReference type="PANTHER" id="PTHR42648">
    <property type="entry name" value="TRANSPOSASE, PUTATIVE-RELATED"/>
    <property type="match status" value="1"/>
</dbReference>
<dbReference type="InterPro" id="IPR036397">
    <property type="entry name" value="RNaseH_sf"/>
</dbReference>
<accession>A0A5N6P8W6</accession>
<dbReference type="InterPro" id="IPR032675">
    <property type="entry name" value="LRR_dom_sf"/>
</dbReference>
<evidence type="ECO:0000256" key="1">
    <source>
        <dbReference type="ARBA" id="ARBA00004370"/>
    </source>
</evidence>
<dbReference type="Gene3D" id="3.80.10.10">
    <property type="entry name" value="Ribonuclease Inhibitor"/>
    <property type="match status" value="2"/>
</dbReference>
<dbReference type="SUPFAM" id="SSF56672">
    <property type="entry name" value="DNA/RNA polymerases"/>
    <property type="match status" value="1"/>
</dbReference>
<dbReference type="InterPro" id="IPR013103">
    <property type="entry name" value="RVT_2"/>
</dbReference>
<dbReference type="InterPro" id="IPR039537">
    <property type="entry name" value="Retrotran_Ty1/copia-like"/>
</dbReference>
<dbReference type="InterPro" id="IPR012337">
    <property type="entry name" value="RNaseH-like_sf"/>
</dbReference>
<dbReference type="Pfam" id="PF07727">
    <property type="entry name" value="RVT_2"/>
    <property type="match status" value="1"/>
</dbReference>
<sequence>MMMKMTIKKTTIRMTMTWGMGMDFICVHNFVNCCFDLTNYTKLVFLSEIQTKIYKQRIMHKRVTYIELESNGLTGSLSPYVGNLSFLRMLSLYNNSFQGTIPHELGRLSRLRFLYLYLNKFSGVIPANISGCFNLEKIDLSENELVASIPKEISFLSTLTFLALDDNKLTGGIPPFLGNLTSMEVFSVVDNPLGGSIPHTLGHSKSLEEIYMGGCSLYGTIPDSFYNLSLLTCISLADNQVTGSIHTAIGGMLPNLVRLQLWEKKTETFQKFKIFKSLVEKESGRVIKVLRTDRGGEFCSQEFHNFCEQEGKKRELTLPYTPQHNGVVEKKNRTVMGMVRSMLKDHKLPNYLWAECIATAIHIINRSPTAALKDQTPHERWSGVKPKVDNFRVFGCVAYGHVTAHGRRKLDSRSEKATFIGYSPNGSGYRLFNPETKKFETKRTNDVTCIEEATWNWDEVYKLDQQIFERHYVDPFPTEQADNVSGHNDANNGDEANSSNQQMLDEKPHTPPAPEATFLDQEASSSAPSPPLRWTLAMREELAAIEKNHTWELVHLPEGKNVVGLKWLYKTKLDADGKIVRYKARPVDKGYSQKKGIDFEETFAPVARFETIGMVIAVAAVKGWMIHPLDVKSAFLNGDLIEEIYVEQPEGFEVQGKQDMVYRLKKALYGLKQAPRAWYAKIDGHFVANGYQKSLNEPTLYIKNTSTHDIIYVSLYVDDIICASSSSALITEFKCGEIPMVGVFANVSAFSVLGNSRLCGLYPQ</sequence>
<keyword evidence="5" id="KW-0677">Repeat</keyword>
<dbReference type="GO" id="GO:0015074">
    <property type="term" value="P:DNA integration"/>
    <property type="evidence" value="ECO:0007669"/>
    <property type="project" value="InterPro"/>
</dbReference>
<dbReference type="InterPro" id="IPR043502">
    <property type="entry name" value="DNA/RNA_pol_sf"/>
</dbReference>
<organism evidence="10 11">
    <name type="scientific">Mikania micrantha</name>
    <name type="common">bitter vine</name>
    <dbReference type="NCBI Taxonomy" id="192012"/>
    <lineage>
        <taxon>Eukaryota</taxon>
        <taxon>Viridiplantae</taxon>
        <taxon>Streptophyta</taxon>
        <taxon>Embryophyta</taxon>
        <taxon>Tracheophyta</taxon>
        <taxon>Spermatophyta</taxon>
        <taxon>Magnoliopsida</taxon>
        <taxon>eudicotyledons</taxon>
        <taxon>Gunneridae</taxon>
        <taxon>Pentapetalae</taxon>
        <taxon>asterids</taxon>
        <taxon>campanulids</taxon>
        <taxon>Asterales</taxon>
        <taxon>Asteraceae</taxon>
        <taxon>Asteroideae</taxon>
        <taxon>Heliantheae alliance</taxon>
        <taxon>Eupatorieae</taxon>
        <taxon>Mikania</taxon>
    </lineage>
</organism>
<keyword evidence="6" id="KW-0378">Hydrolase</keyword>
<keyword evidence="11" id="KW-1185">Reference proteome</keyword>
<keyword evidence="2" id="KW-0433">Leucine-rich repeat</keyword>
<dbReference type="InterPro" id="IPR057670">
    <property type="entry name" value="SH3_retrovirus"/>
</dbReference>
<evidence type="ECO:0000256" key="2">
    <source>
        <dbReference type="ARBA" id="ARBA00022614"/>
    </source>
</evidence>
<dbReference type="AlphaFoldDB" id="A0A5N6P8W6"/>
<proteinExistence type="predicted"/>
<dbReference type="SUPFAM" id="SSF52058">
    <property type="entry name" value="L domain-like"/>
    <property type="match status" value="1"/>
</dbReference>
<evidence type="ECO:0000256" key="5">
    <source>
        <dbReference type="ARBA" id="ARBA00022737"/>
    </source>
</evidence>
<feature type="compositionally biased region" description="Polar residues" evidence="8">
    <location>
        <begin position="480"/>
        <end position="503"/>
    </location>
</feature>
<dbReference type="InterPro" id="IPR001611">
    <property type="entry name" value="Leu-rich_rpt"/>
</dbReference>
<evidence type="ECO:0000256" key="6">
    <source>
        <dbReference type="ARBA" id="ARBA00022801"/>
    </source>
</evidence>
<name>A0A5N6P8W6_9ASTR</name>
<evidence type="ECO:0000313" key="10">
    <source>
        <dbReference type="EMBL" id="KAD5961714.1"/>
    </source>
</evidence>
<dbReference type="Pfam" id="PF25597">
    <property type="entry name" value="SH3_retrovirus"/>
    <property type="match status" value="1"/>
</dbReference>
<keyword evidence="3" id="KW-0479">Metal-binding</keyword>
<dbReference type="GO" id="GO:0016787">
    <property type="term" value="F:hydrolase activity"/>
    <property type="evidence" value="ECO:0007669"/>
    <property type="project" value="UniProtKB-KW"/>
</dbReference>
<dbReference type="FunFam" id="3.80.10.10:FF:000400">
    <property type="entry name" value="Nuclear pore complex protein NUP107"/>
    <property type="match status" value="1"/>
</dbReference>
<dbReference type="GO" id="GO:0046872">
    <property type="term" value="F:metal ion binding"/>
    <property type="evidence" value="ECO:0007669"/>
    <property type="project" value="UniProtKB-KW"/>
</dbReference>
<feature type="domain" description="Integrase catalytic" evidence="9">
    <location>
        <begin position="218"/>
        <end position="385"/>
    </location>
</feature>
<dbReference type="GO" id="GO:0003676">
    <property type="term" value="F:nucleic acid binding"/>
    <property type="evidence" value="ECO:0007669"/>
    <property type="project" value="InterPro"/>
</dbReference>
<dbReference type="PROSITE" id="PS50994">
    <property type="entry name" value="INTEGRASE"/>
    <property type="match status" value="1"/>
</dbReference>
<dbReference type="PANTHER" id="PTHR42648:SF18">
    <property type="entry name" value="RETROTRANSPOSON, UNCLASSIFIED-LIKE PROTEIN"/>
    <property type="match status" value="1"/>
</dbReference>
<dbReference type="Proteomes" id="UP000326396">
    <property type="component" value="Linkage Group LG14"/>
</dbReference>